<proteinExistence type="inferred from homology"/>
<evidence type="ECO:0000256" key="3">
    <source>
        <dbReference type="HAMAP-Rule" id="MF_03054"/>
    </source>
</evidence>
<comment type="pathway">
    <text evidence="3">tRNA modification; 5-methoxycarbonylmethyl-2-thiouridine-tRNA biosynthesis.</text>
</comment>
<sequence>MTATHTGQPCKRCKVENAPYKLRNLATCRYCPSMTSVTSYHEPDCYIEHVSGKVRKNLGTMHKEIRTSAELTPRRYLAGLSFGVSSTCLTQMLNDSAQHHAGKQSSSAFEPLIVHIDTDLAAAPAESHDTPAQRLLAKYRARYPHISFDCVHLSKAIALRTVDWSTLLPLYKTLDTAEDGASDVEKLRRLFDALPSVTSRADVLRQLVRHLLIDTARARGYSVVLLGHSTSALAALTLAEVANGRGFSVPGQVGDGVQTVCEYDDAGRETARVMFPVYYPLREVLKNELVGYVDLIPVLAEMKRQGEVDGVAGRSSHSVVSHRDVSIEEVMQRYFDGVEGPYSGIVANVVRTTGKLDRVAGGAFCRLCGMTLDESGDDRWAGDLGQDSGDSAADHHKGKLCYGCRRSVSG</sequence>
<accession>A0A2H4SG10</accession>
<evidence type="ECO:0000313" key="4">
    <source>
        <dbReference type="EMBL" id="ATY62041.1"/>
    </source>
</evidence>
<dbReference type="GO" id="GO:0000049">
    <property type="term" value="F:tRNA binding"/>
    <property type="evidence" value="ECO:0007669"/>
    <property type="project" value="InterPro"/>
</dbReference>
<dbReference type="GO" id="GO:0032447">
    <property type="term" value="P:protein urmylation"/>
    <property type="evidence" value="ECO:0007669"/>
    <property type="project" value="UniProtKB-UniRule"/>
</dbReference>
<evidence type="ECO:0000256" key="1">
    <source>
        <dbReference type="ARBA" id="ARBA00022490"/>
    </source>
</evidence>
<keyword evidence="1 3" id="KW-0963">Cytoplasm</keyword>
<dbReference type="GO" id="GO:0016783">
    <property type="term" value="F:sulfurtransferase activity"/>
    <property type="evidence" value="ECO:0007669"/>
    <property type="project" value="TreeGrafter"/>
</dbReference>
<dbReference type="Pfam" id="PF10288">
    <property type="entry name" value="CTU2"/>
    <property type="match status" value="1"/>
</dbReference>
<name>A0A2H4SG10_CORMI</name>
<dbReference type="Proteomes" id="UP000323067">
    <property type="component" value="Chromosome vii"/>
</dbReference>
<dbReference type="PANTHER" id="PTHR20882:SF14">
    <property type="entry name" value="CYTOPLASMIC TRNA 2-THIOLATION PROTEIN 2"/>
    <property type="match status" value="1"/>
</dbReference>
<dbReference type="UniPathway" id="UPA00988"/>
<dbReference type="AlphaFoldDB" id="A0A2H4SG10"/>
<dbReference type="VEuPathDB" id="FungiDB:A9K55_008187"/>
<organism evidence="4 5">
    <name type="scientific">Cordyceps militaris</name>
    <name type="common">Caterpillar fungus</name>
    <name type="synonym">Clavaria militaris</name>
    <dbReference type="NCBI Taxonomy" id="73501"/>
    <lineage>
        <taxon>Eukaryota</taxon>
        <taxon>Fungi</taxon>
        <taxon>Dikarya</taxon>
        <taxon>Ascomycota</taxon>
        <taxon>Pezizomycotina</taxon>
        <taxon>Sordariomycetes</taxon>
        <taxon>Hypocreomycetidae</taxon>
        <taxon>Hypocreales</taxon>
        <taxon>Cordycipitaceae</taxon>
        <taxon>Cordyceps</taxon>
    </lineage>
</organism>
<dbReference type="GO" id="GO:0016779">
    <property type="term" value="F:nucleotidyltransferase activity"/>
    <property type="evidence" value="ECO:0007669"/>
    <property type="project" value="UniProtKB-UniRule"/>
</dbReference>
<dbReference type="GO" id="GO:0005829">
    <property type="term" value="C:cytosol"/>
    <property type="evidence" value="ECO:0007669"/>
    <property type="project" value="TreeGrafter"/>
</dbReference>
<protein>
    <recommendedName>
        <fullName evidence="3">Cytoplasmic tRNA 2-thiolation protein 2</fullName>
    </recommendedName>
</protein>
<dbReference type="OrthoDB" id="25129at2759"/>
<keyword evidence="2 3" id="KW-0819">tRNA processing</keyword>
<gene>
    <name evidence="3" type="primary">NCS2</name>
    <name evidence="3" type="synonym">CTU2</name>
    <name evidence="4" type="ORF">A9K55_008187</name>
</gene>
<evidence type="ECO:0000256" key="2">
    <source>
        <dbReference type="ARBA" id="ARBA00022694"/>
    </source>
</evidence>
<reference evidence="4 5" key="1">
    <citation type="journal article" date="2017" name="BMC Genomics">
        <title>Chromosome level assembly and secondary metabolite potential of the parasitic fungus Cordyceps militaris.</title>
        <authorList>
            <person name="Kramer G.J."/>
            <person name="Nodwell J.R."/>
        </authorList>
    </citation>
    <scope>NUCLEOTIDE SEQUENCE [LARGE SCALE GENOMIC DNA]</scope>
    <source>
        <strain evidence="4 5">ATCC 34164</strain>
    </source>
</reference>
<comment type="similarity">
    <text evidence="3">Belongs to the CTU2/NCS2 family.</text>
</comment>
<dbReference type="EMBL" id="CP023324">
    <property type="protein sequence ID" value="ATY62041.1"/>
    <property type="molecule type" value="Genomic_DNA"/>
</dbReference>
<dbReference type="SUPFAM" id="SSF52402">
    <property type="entry name" value="Adenine nucleotide alpha hydrolases-like"/>
    <property type="match status" value="1"/>
</dbReference>
<dbReference type="InterPro" id="IPR014729">
    <property type="entry name" value="Rossmann-like_a/b/a_fold"/>
</dbReference>
<dbReference type="Gene3D" id="3.40.50.620">
    <property type="entry name" value="HUPs"/>
    <property type="match status" value="1"/>
</dbReference>
<dbReference type="OMA" id="EGDSTWA"/>
<dbReference type="VEuPathDB" id="FungiDB:CCM_06718"/>
<dbReference type="PANTHER" id="PTHR20882">
    <property type="entry name" value="CYTOPLASMIC TRNA 2-THIOLATION PROTEIN 2"/>
    <property type="match status" value="1"/>
</dbReference>
<dbReference type="GO" id="GO:0002143">
    <property type="term" value="P:tRNA wobble position uridine thiolation"/>
    <property type="evidence" value="ECO:0007669"/>
    <property type="project" value="TreeGrafter"/>
</dbReference>
<dbReference type="InterPro" id="IPR019407">
    <property type="entry name" value="CTU2"/>
</dbReference>
<comment type="subcellular location">
    <subcellularLocation>
        <location evidence="3">Cytoplasm</location>
    </subcellularLocation>
</comment>
<comment type="function">
    <text evidence="3">Plays a central role in 2-thiolation of mcm(5)S(2)U at tRNA wobble positions of tRNA(Lys), tRNA(Glu) and tRNA(Gln). May act by forming a heterodimer with NCS6 that ligates sulfur from thiocarboxylated URM1 onto the uridine of tRNAs at wobble position. Prior mcm(5) tRNA modification by the elongator complex is required for 2-thiolation. May also be involved in protein urmylation.</text>
</comment>
<evidence type="ECO:0000313" key="5">
    <source>
        <dbReference type="Proteomes" id="UP000323067"/>
    </source>
</evidence>
<dbReference type="HAMAP" id="MF_03054">
    <property type="entry name" value="CTU2"/>
    <property type="match status" value="1"/>
</dbReference>